<dbReference type="Proteomes" id="UP000248333">
    <property type="component" value="Unassembled WGS sequence"/>
</dbReference>
<keyword evidence="3" id="KW-1185">Reference proteome</keyword>
<sequence length="125" mass="12781">MQVTKSGDGMVIVREVVDGRKVALFEPGGAVYVDGPLRPRVAALLPEHIGIVAALAVVGDEVGADLDRATLEGPLATALSLLNEPPAGEGGRRGTPESLGPSRRLLATMPQVGKRLPGISGGAVR</sequence>
<gene>
    <name evidence="2" type="ORF">C7C45_22755</name>
</gene>
<name>A0A318NJ03_9ACTN</name>
<protein>
    <submittedName>
        <fullName evidence="2">Uncharacterized protein</fullName>
    </submittedName>
</protein>
<accession>A0A318NJ03</accession>
<dbReference type="AlphaFoldDB" id="A0A318NJ03"/>
<comment type="caution">
    <text evidence="2">The sequence shown here is derived from an EMBL/GenBank/DDBJ whole genome shotgun (WGS) entry which is preliminary data.</text>
</comment>
<feature type="region of interest" description="Disordered" evidence="1">
    <location>
        <begin position="81"/>
        <end position="125"/>
    </location>
</feature>
<evidence type="ECO:0000313" key="3">
    <source>
        <dbReference type="Proteomes" id="UP000248333"/>
    </source>
</evidence>
<organism evidence="2 3">
    <name type="scientific">Micromonospora arborensis</name>
    <dbReference type="NCBI Taxonomy" id="2116518"/>
    <lineage>
        <taxon>Bacteria</taxon>
        <taxon>Bacillati</taxon>
        <taxon>Actinomycetota</taxon>
        <taxon>Actinomycetes</taxon>
        <taxon>Micromonosporales</taxon>
        <taxon>Micromonosporaceae</taxon>
        <taxon>Micromonospora</taxon>
    </lineage>
</organism>
<evidence type="ECO:0000256" key="1">
    <source>
        <dbReference type="SAM" id="MobiDB-lite"/>
    </source>
</evidence>
<dbReference type="EMBL" id="PYBV01000028">
    <property type="protein sequence ID" value="PYC67284.1"/>
    <property type="molecule type" value="Genomic_DNA"/>
</dbReference>
<reference evidence="2 3" key="1">
    <citation type="submission" date="2018-03" db="EMBL/GenBank/DDBJ databases">
        <title>Bioinformatic expansion and discovery of thiopeptide antibiotics.</title>
        <authorList>
            <person name="Schwalen C.J."/>
            <person name="Hudson G.A."/>
            <person name="Mitchell D.A."/>
        </authorList>
    </citation>
    <scope>NUCLEOTIDE SEQUENCE [LARGE SCALE GENOMIC DNA]</scope>
    <source>
        <strain evidence="2 3">NRRL 8041</strain>
    </source>
</reference>
<evidence type="ECO:0000313" key="2">
    <source>
        <dbReference type="EMBL" id="PYC67284.1"/>
    </source>
</evidence>
<proteinExistence type="predicted"/>